<name>A0A3D3RGG3_9PLAN</name>
<evidence type="ECO:0000313" key="2">
    <source>
        <dbReference type="Proteomes" id="UP000263642"/>
    </source>
</evidence>
<protein>
    <submittedName>
        <fullName evidence="1">Uncharacterized protein</fullName>
    </submittedName>
</protein>
<sequence>MSIKIVSQHMHLTTIEKALILAAYFRGGSPDDETWISNTDQIVTLSLFYSGEMTAEECVRRFARRSGLQKLYTAEGELTEEIANRYQALIQLLQNHPQLIEGSGNFALPAHPTFTSCRLTKEGFLLAASLINTFPQKPEFPDWPDQRIMVASN</sequence>
<organism evidence="1 2">
    <name type="scientific">Gimesia maris</name>
    <dbReference type="NCBI Taxonomy" id="122"/>
    <lineage>
        <taxon>Bacteria</taxon>
        <taxon>Pseudomonadati</taxon>
        <taxon>Planctomycetota</taxon>
        <taxon>Planctomycetia</taxon>
        <taxon>Planctomycetales</taxon>
        <taxon>Planctomycetaceae</taxon>
        <taxon>Gimesia</taxon>
    </lineage>
</organism>
<reference evidence="1 2" key="1">
    <citation type="journal article" date="2018" name="Nat. Biotechnol.">
        <title>A standardized bacterial taxonomy based on genome phylogeny substantially revises the tree of life.</title>
        <authorList>
            <person name="Parks D.H."/>
            <person name="Chuvochina M."/>
            <person name="Waite D.W."/>
            <person name="Rinke C."/>
            <person name="Skarshewski A."/>
            <person name="Chaumeil P.A."/>
            <person name="Hugenholtz P."/>
        </authorList>
    </citation>
    <scope>NUCLEOTIDE SEQUENCE [LARGE SCALE GENOMIC DNA]</scope>
    <source>
        <strain evidence="1">UBA9375</strain>
    </source>
</reference>
<gene>
    <name evidence="1" type="ORF">DIT97_28225</name>
</gene>
<proteinExistence type="predicted"/>
<accession>A0A3D3RGG3</accession>
<dbReference type="AlphaFoldDB" id="A0A3D3RGG3"/>
<dbReference type="Proteomes" id="UP000263642">
    <property type="component" value="Unassembled WGS sequence"/>
</dbReference>
<dbReference type="EMBL" id="DQAY01000169">
    <property type="protein sequence ID" value="HCO26710.1"/>
    <property type="molecule type" value="Genomic_DNA"/>
</dbReference>
<comment type="caution">
    <text evidence="1">The sequence shown here is derived from an EMBL/GenBank/DDBJ whole genome shotgun (WGS) entry which is preliminary data.</text>
</comment>
<evidence type="ECO:0000313" key="1">
    <source>
        <dbReference type="EMBL" id="HCO26710.1"/>
    </source>
</evidence>